<keyword evidence="6" id="KW-1185">Reference proteome</keyword>
<dbReference type="PROSITE" id="PS50088">
    <property type="entry name" value="ANK_REPEAT"/>
    <property type="match status" value="2"/>
</dbReference>
<dbReference type="OrthoDB" id="496981at2759"/>
<sequence length="274" mass="30587">MAESAENVVDVDLDDSKDSSSNDSGCVARFSVPDSFDIAQDVQELAQSHEQDAKAEKHHKLGRLRRAVRVRLRQSHPYGIPEFKERKLRMAASVCNVEEVTRLLENGTNPNCTDEYKRSPLHLASCRGYTTVVTELLKFGANPNIVDLLGNTPLHLAVISASSNSFNTVVKILLEGGASVHALDRNGKNPFDLAESKLRLYRSRFTSPTPEIVRIVNDLLALIYLIAKYYIKEETHMQELALLEKRLEGLSTKDEVTSEADLLLANIERLTISK</sequence>
<feature type="repeat" description="ANK" evidence="3">
    <location>
        <begin position="116"/>
        <end position="148"/>
    </location>
</feature>
<evidence type="ECO:0008006" key="7">
    <source>
        <dbReference type="Google" id="ProtNLM"/>
    </source>
</evidence>
<feature type="region of interest" description="Disordered" evidence="4">
    <location>
        <begin position="1"/>
        <end position="25"/>
    </location>
</feature>
<dbReference type="InterPro" id="IPR036770">
    <property type="entry name" value="Ankyrin_rpt-contain_sf"/>
</dbReference>
<dbReference type="PANTHER" id="PTHR24171">
    <property type="entry name" value="ANKYRIN REPEAT DOMAIN-CONTAINING PROTEIN 39-RELATED"/>
    <property type="match status" value="1"/>
</dbReference>
<evidence type="ECO:0000256" key="1">
    <source>
        <dbReference type="ARBA" id="ARBA00022737"/>
    </source>
</evidence>
<dbReference type="GO" id="GO:0004842">
    <property type="term" value="F:ubiquitin-protein transferase activity"/>
    <property type="evidence" value="ECO:0007669"/>
    <property type="project" value="TreeGrafter"/>
</dbReference>
<dbReference type="SMART" id="SM00248">
    <property type="entry name" value="ANK"/>
    <property type="match status" value="2"/>
</dbReference>
<dbReference type="PROSITE" id="PS50297">
    <property type="entry name" value="ANK_REP_REGION"/>
    <property type="match status" value="2"/>
</dbReference>
<dbReference type="InterPro" id="IPR002110">
    <property type="entry name" value="Ankyrin_rpt"/>
</dbReference>
<dbReference type="FunCoup" id="A0A7R8UK11">
    <property type="interactions" value="3"/>
</dbReference>
<dbReference type="GO" id="GO:0031436">
    <property type="term" value="C:BRCA1-BARD1 complex"/>
    <property type="evidence" value="ECO:0007669"/>
    <property type="project" value="TreeGrafter"/>
</dbReference>
<evidence type="ECO:0000256" key="2">
    <source>
        <dbReference type="ARBA" id="ARBA00023043"/>
    </source>
</evidence>
<name>A0A7R8UK11_HERIL</name>
<dbReference type="GO" id="GO:0070531">
    <property type="term" value="C:BRCA1-A complex"/>
    <property type="evidence" value="ECO:0007669"/>
    <property type="project" value="TreeGrafter"/>
</dbReference>
<organism evidence="5 6">
    <name type="scientific">Hermetia illucens</name>
    <name type="common">Black soldier fly</name>
    <dbReference type="NCBI Taxonomy" id="343691"/>
    <lineage>
        <taxon>Eukaryota</taxon>
        <taxon>Metazoa</taxon>
        <taxon>Ecdysozoa</taxon>
        <taxon>Arthropoda</taxon>
        <taxon>Hexapoda</taxon>
        <taxon>Insecta</taxon>
        <taxon>Pterygota</taxon>
        <taxon>Neoptera</taxon>
        <taxon>Endopterygota</taxon>
        <taxon>Diptera</taxon>
        <taxon>Brachycera</taxon>
        <taxon>Stratiomyomorpha</taxon>
        <taxon>Stratiomyidae</taxon>
        <taxon>Hermetiinae</taxon>
        <taxon>Hermetia</taxon>
    </lineage>
</organism>
<dbReference type="Pfam" id="PF12796">
    <property type="entry name" value="Ank_2"/>
    <property type="match status" value="1"/>
</dbReference>
<dbReference type="PANTHER" id="PTHR24171:SF8">
    <property type="entry name" value="BRCA1-ASSOCIATED RING DOMAIN PROTEIN 1"/>
    <property type="match status" value="1"/>
</dbReference>
<dbReference type="AlphaFoldDB" id="A0A7R8UK11"/>
<dbReference type="InParanoid" id="A0A7R8UK11"/>
<dbReference type="GO" id="GO:0085020">
    <property type="term" value="P:protein K6-linked ubiquitination"/>
    <property type="evidence" value="ECO:0007669"/>
    <property type="project" value="TreeGrafter"/>
</dbReference>
<keyword evidence="2 3" id="KW-0040">ANK repeat</keyword>
<evidence type="ECO:0000313" key="6">
    <source>
        <dbReference type="Proteomes" id="UP000594454"/>
    </source>
</evidence>
<feature type="repeat" description="ANK" evidence="3">
    <location>
        <begin position="149"/>
        <end position="185"/>
    </location>
</feature>
<proteinExistence type="predicted"/>
<dbReference type="OMA" id="KEETHMQ"/>
<reference evidence="5 6" key="1">
    <citation type="submission" date="2020-11" db="EMBL/GenBank/DDBJ databases">
        <authorList>
            <person name="Wallbank WR R."/>
            <person name="Pardo Diaz C."/>
            <person name="Kozak K."/>
            <person name="Martin S."/>
            <person name="Jiggins C."/>
            <person name="Moest M."/>
            <person name="Warren A I."/>
            <person name="Generalovic N T."/>
            <person name="Byers J.R.P. K."/>
            <person name="Montejo-Kovacevich G."/>
            <person name="Yen C E."/>
        </authorList>
    </citation>
    <scope>NUCLEOTIDE SEQUENCE [LARGE SCALE GENOMIC DNA]</scope>
</reference>
<accession>A0A7R8UK11</accession>
<evidence type="ECO:0000313" key="5">
    <source>
        <dbReference type="EMBL" id="CAD7082288.1"/>
    </source>
</evidence>
<evidence type="ECO:0000256" key="4">
    <source>
        <dbReference type="SAM" id="MobiDB-lite"/>
    </source>
</evidence>
<dbReference type="EMBL" id="LR899010">
    <property type="protein sequence ID" value="CAD7082288.1"/>
    <property type="molecule type" value="Genomic_DNA"/>
</dbReference>
<dbReference type="Proteomes" id="UP000594454">
    <property type="component" value="Chromosome 2"/>
</dbReference>
<dbReference type="Gene3D" id="1.25.40.20">
    <property type="entry name" value="Ankyrin repeat-containing domain"/>
    <property type="match status" value="1"/>
</dbReference>
<dbReference type="SUPFAM" id="SSF48403">
    <property type="entry name" value="Ankyrin repeat"/>
    <property type="match status" value="1"/>
</dbReference>
<evidence type="ECO:0000256" key="3">
    <source>
        <dbReference type="PROSITE-ProRule" id="PRU00023"/>
    </source>
</evidence>
<keyword evidence="1" id="KW-0677">Repeat</keyword>
<protein>
    <recommendedName>
        <fullName evidence="7">Ankyrin repeat domain-containing protein 54</fullName>
    </recommendedName>
</protein>
<gene>
    <name evidence="5" type="ORF">HERILL_LOCUS5335</name>
</gene>